<reference evidence="2 3" key="1">
    <citation type="journal article" date="2005" name="Int. J. Syst. Evol. Microbiol.">
        <title>Bacillus litoralis sp. nov., isolated from a tidal flat of the Yellow Sea in Korea.</title>
        <authorList>
            <person name="Yoon J.H."/>
            <person name="Oh T.K."/>
        </authorList>
    </citation>
    <scope>NUCLEOTIDE SEQUENCE [LARGE SCALE GENOMIC DNA]</scope>
    <source>
        <strain evidence="2 3">SW-211</strain>
    </source>
</reference>
<organism evidence="2 3">
    <name type="scientific">Metabacillus litoralis</name>
    <dbReference type="NCBI Taxonomy" id="152268"/>
    <lineage>
        <taxon>Bacteria</taxon>
        <taxon>Bacillati</taxon>
        <taxon>Bacillota</taxon>
        <taxon>Bacilli</taxon>
        <taxon>Bacillales</taxon>
        <taxon>Bacillaceae</taxon>
        <taxon>Metabacillus</taxon>
    </lineage>
</organism>
<dbReference type="CDD" id="cd07043">
    <property type="entry name" value="STAS_anti-anti-sigma_factors"/>
    <property type="match status" value="1"/>
</dbReference>
<comment type="caution">
    <text evidence="2">The sequence shown here is derived from an EMBL/GenBank/DDBJ whole genome shotgun (WGS) entry which is preliminary data.</text>
</comment>
<feature type="domain" description="STAS" evidence="1">
    <location>
        <begin position="17"/>
        <end position="94"/>
    </location>
</feature>
<dbReference type="InterPro" id="IPR036513">
    <property type="entry name" value="STAS_dom_sf"/>
</dbReference>
<dbReference type="InterPro" id="IPR002645">
    <property type="entry name" value="STAS_dom"/>
</dbReference>
<protein>
    <submittedName>
        <fullName evidence="2">STAS domain-containing protein</fullName>
    </submittedName>
</protein>
<evidence type="ECO:0000313" key="2">
    <source>
        <dbReference type="EMBL" id="TXC91098.1"/>
    </source>
</evidence>
<dbReference type="AlphaFoldDB" id="A0A5C6VZT3"/>
<dbReference type="EMBL" id="VOQF01000005">
    <property type="protein sequence ID" value="TXC91098.1"/>
    <property type="molecule type" value="Genomic_DNA"/>
</dbReference>
<gene>
    <name evidence="2" type="ORF">FS935_09350</name>
</gene>
<accession>A0A5C6VZT3</accession>
<evidence type="ECO:0000313" key="3">
    <source>
        <dbReference type="Proteomes" id="UP000321363"/>
    </source>
</evidence>
<dbReference type="Gene3D" id="3.30.750.24">
    <property type="entry name" value="STAS domain"/>
    <property type="match status" value="1"/>
</dbReference>
<name>A0A5C6VZT3_9BACI</name>
<dbReference type="Pfam" id="PF01740">
    <property type="entry name" value="STAS"/>
    <property type="match status" value="1"/>
</dbReference>
<proteinExistence type="predicted"/>
<sequence length="126" mass="14458">MIYSFGEKEKERLILNPTIKINQFDGNQLFVIEGKLSYGRTQSIKEVLIEAIDHESPAYVFDLTELKAIDSTGMGLFVTFLKYIENEKQVHLIIQKGFIKELFHIAKLDQLFIISENIEDCKGESG</sequence>
<keyword evidence="3" id="KW-1185">Reference proteome</keyword>
<evidence type="ECO:0000259" key="1">
    <source>
        <dbReference type="PROSITE" id="PS50801"/>
    </source>
</evidence>
<dbReference type="PROSITE" id="PS50801">
    <property type="entry name" value="STAS"/>
    <property type="match status" value="1"/>
</dbReference>
<dbReference type="SUPFAM" id="SSF52091">
    <property type="entry name" value="SpoIIaa-like"/>
    <property type="match status" value="1"/>
</dbReference>
<dbReference type="Proteomes" id="UP000321363">
    <property type="component" value="Unassembled WGS sequence"/>
</dbReference>